<dbReference type="EC" id="4.2.1.8" evidence="7"/>
<dbReference type="PANTHER" id="PTHR30387">
    <property type="entry name" value="MANNONATE DEHYDRATASE"/>
    <property type="match status" value="1"/>
</dbReference>
<comment type="similarity">
    <text evidence="6">Belongs to the mannonate dehydratase family.</text>
</comment>
<keyword evidence="13" id="KW-1185">Reference proteome</keyword>
<evidence type="ECO:0000256" key="5">
    <source>
        <dbReference type="ARBA" id="ARBA00004892"/>
    </source>
</evidence>
<dbReference type="Proteomes" id="UP001242480">
    <property type="component" value="Unassembled WGS sequence"/>
</dbReference>
<dbReference type="RefSeq" id="WP_307269527.1">
    <property type="nucleotide sequence ID" value="NZ_JAUSVX010000002.1"/>
</dbReference>
<accession>A0ABU0J297</accession>
<evidence type="ECO:0000256" key="7">
    <source>
        <dbReference type="ARBA" id="ARBA00012927"/>
    </source>
</evidence>
<comment type="pathway">
    <text evidence="5">Carbohydrate metabolism; pentose and glucuronate interconversion.</text>
</comment>
<evidence type="ECO:0000256" key="10">
    <source>
        <dbReference type="ARBA" id="ARBA00023239"/>
    </source>
</evidence>
<keyword evidence="8" id="KW-0408">Iron</keyword>
<evidence type="ECO:0000256" key="2">
    <source>
        <dbReference type="ARBA" id="ARBA00001936"/>
    </source>
</evidence>
<evidence type="ECO:0000256" key="8">
    <source>
        <dbReference type="ARBA" id="ARBA00023004"/>
    </source>
</evidence>
<evidence type="ECO:0000256" key="3">
    <source>
        <dbReference type="ARBA" id="ARBA00001954"/>
    </source>
</evidence>
<dbReference type="SUPFAM" id="SSF51658">
    <property type="entry name" value="Xylose isomerase-like"/>
    <property type="match status" value="1"/>
</dbReference>
<evidence type="ECO:0000256" key="1">
    <source>
        <dbReference type="ARBA" id="ARBA00001794"/>
    </source>
</evidence>
<dbReference type="InterPro" id="IPR036237">
    <property type="entry name" value="Xyl_isomerase-like_sf"/>
</dbReference>
<comment type="cofactor">
    <cofactor evidence="2">
        <name>Mn(2+)</name>
        <dbReference type="ChEBI" id="CHEBI:29035"/>
    </cofactor>
</comment>
<proteinExistence type="inferred from homology"/>
<organism evidence="12 13">
    <name type="scientific">Labrys wisconsinensis</name>
    <dbReference type="NCBI Taxonomy" id="425677"/>
    <lineage>
        <taxon>Bacteria</taxon>
        <taxon>Pseudomonadati</taxon>
        <taxon>Pseudomonadota</taxon>
        <taxon>Alphaproteobacteria</taxon>
        <taxon>Hyphomicrobiales</taxon>
        <taxon>Xanthobacteraceae</taxon>
        <taxon>Labrys</taxon>
    </lineage>
</organism>
<dbReference type="PANTHER" id="PTHR30387:SF2">
    <property type="entry name" value="MANNONATE DEHYDRATASE"/>
    <property type="match status" value="1"/>
</dbReference>
<reference evidence="12 13" key="1">
    <citation type="submission" date="2023-07" db="EMBL/GenBank/DDBJ databases">
        <title>Genomic Encyclopedia of Type Strains, Phase IV (KMG-IV): sequencing the most valuable type-strain genomes for metagenomic binning, comparative biology and taxonomic classification.</title>
        <authorList>
            <person name="Goeker M."/>
        </authorList>
    </citation>
    <scope>NUCLEOTIDE SEQUENCE [LARGE SCALE GENOMIC DNA]</scope>
    <source>
        <strain evidence="12 13">DSM 19619</strain>
    </source>
</reference>
<protein>
    <recommendedName>
        <fullName evidence="7">mannonate dehydratase</fullName>
        <ecNumber evidence="7">4.2.1.8</ecNumber>
    </recommendedName>
</protein>
<evidence type="ECO:0000256" key="6">
    <source>
        <dbReference type="ARBA" id="ARBA00007389"/>
    </source>
</evidence>
<name>A0ABU0J297_9HYPH</name>
<dbReference type="GO" id="GO:0008927">
    <property type="term" value="F:mannonate dehydratase activity"/>
    <property type="evidence" value="ECO:0007669"/>
    <property type="project" value="UniProtKB-EC"/>
</dbReference>
<keyword evidence="9" id="KW-0464">Manganese</keyword>
<evidence type="ECO:0000256" key="4">
    <source>
        <dbReference type="ARBA" id="ARBA00002713"/>
    </source>
</evidence>
<dbReference type="InterPro" id="IPR004628">
    <property type="entry name" value="Man_deHydtase"/>
</dbReference>
<gene>
    <name evidence="12" type="ORF">QO011_001378</name>
</gene>
<feature type="region of interest" description="Disordered" evidence="11">
    <location>
        <begin position="126"/>
        <end position="145"/>
    </location>
</feature>
<comment type="caution">
    <text evidence="12">The sequence shown here is derived from an EMBL/GenBank/DDBJ whole genome shotgun (WGS) entry which is preliminary data.</text>
</comment>
<comment type="function">
    <text evidence="4">Catalyzes the dehydration of D-mannonate.</text>
</comment>
<evidence type="ECO:0000256" key="9">
    <source>
        <dbReference type="ARBA" id="ARBA00023211"/>
    </source>
</evidence>
<dbReference type="PIRSF" id="PIRSF016049">
    <property type="entry name" value="Man_dehyd"/>
    <property type="match status" value="1"/>
</dbReference>
<dbReference type="Pfam" id="PF03786">
    <property type="entry name" value="UxuA"/>
    <property type="match status" value="2"/>
</dbReference>
<sequence>MKLTIVATPPTEKRLRALKQLGADYAVHYDMHGLPDDRDALRALRDHYARYGLPWRIAESGPAIDRIVLGKEGAAEQTERYKRIIGHLGALGVEVIAYNFMPQVSEDAMVVRTTFQAKARGGAPTSGFRLADVGPGTMPHGETPIPRERMWENLERFLRAVLPAAEAAGVKLAMHPDDPPLSPLCGLERIMDRQESFDRLLAFSPSPANALTFCVGCFAEMGADIVGLVERYQGRIAYVHVRDISGTLTDFIETFPDEGQTDLVAIFRKLHEIGFDGYVRSDHAPLLATDESDSPEGYGMQGHIFAIGYLRGLDRATAEVRSARR</sequence>
<dbReference type="EMBL" id="JAUSVX010000002">
    <property type="protein sequence ID" value="MDQ0468378.1"/>
    <property type="molecule type" value="Genomic_DNA"/>
</dbReference>
<evidence type="ECO:0000313" key="13">
    <source>
        <dbReference type="Proteomes" id="UP001242480"/>
    </source>
</evidence>
<evidence type="ECO:0000256" key="11">
    <source>
        <dbReference type="SAM" id="MobiDB-lite"/>
    </source>
</evidence>
<evidence type="ECO:0000313" key="12">
    <source>
        <dbReference type="EMBL" id="MDQ0468378.1"/>
    </source>
</evidence>
<comment type="catalytic activity">
    <reaction evidence="1">
        <text>D-mannonate = 2-dehydro-3-deoxy-D-gluconate + H2O</text>
        <dbReference type="Rhea" id="RHEA:20097"/>
        <dbReference type="ChEBI" id="CHEBI:15377"/>
        <dbReference type="ChEBI" id="CHEBI:17767"/>
        <dbReference type="ChEBI" id="CHEBI:57990"/>
        <dbReference type="EC" id="4.2.1.8"/>
    </reaction>
</comment>
<dbReference type="Gene3D" id="3.20.20.150">
    <property type="entry name" value="Divalent-metal-dependent TIM barrel enzymes"/>
    <property type="match status" value="1"/>
</dbReference>
<comment type="cofactor">
    <cofactor evidence="3">
        <name>Fe(2+)</name>
        <dbReference type="ChEBI" id="CHEBI:29033"/>
    </cofactor>
</comment>
<keyword evidence="10 12" id="KW-0456">Lyase</keyword>